<organism evidence="1 2">
    <name type="scientific">Diversispora epigaea</name>
    <dbReference type="NCBI Taxonomy" id="1348612"/>
    <lineage>
        <taxon>Eukaryota</taxon>
        <taxon>Fungi</taxon>
        <taxon>Fungi incertae sedis</taxon>
        <taxon>Mucoromycota</taxon>
        <taxon>Glomeromycotina</taxon>
        <taxon>Glomeromycetes</taxon>
        <taxon>Diversisporales</taxon>
        <taxon>Diversisporaceae</taxon>
        <taxon>Diversispora</taxon>
    </lineage>
</organism>
<dbReference type="Proteomes" id="UP000266861">
    <property type="component" value="Unassembled WGS sequence"/>
</dbReference>
<dbReference type="AlphaFoldDB" id="A0A397H7R5"/>
<evidence type="ECO:0000313" key="2">
    <source>
        <dbReference type="Proteomes" id="UP000266861"/>
    </source>
</evidence>
<keyword evidence="2" id="KW-1185">Reference proteome</keyword>
<sequence>MEKDPSKILDINNILTNIKQDFWSVTSMGSAKDLTGESRLDVSARLGIDRNVTCMIGKLMVTRLSNLMDEFKKVWFSYKVIILLRQRRI</sequence>
<comment type="caution">
    <text evidence="1">The sequence shown here is derived from an EMBL/GenBank/DDBJ whole genome shotgun (WGS) entry which is preliminary data.</text>
</comment>
<evidence type="ECO:0000313" key="1">
    <source>
        <dbReference type="EMBL" id="RHZ59131.1"/>
    </source>
</evidence>
<proteinExistence type="predicted"/>
<protein>
    <submittedName>
        <fullName evidence="1">Uncharacterized protein</fullName>
    </submittedName>
</protein>
<gene>
    <name evidence="1" type="ORF">Glove_365g145</name>
</gene>
<dbReference type="EMBL" id="PQFF01000331">
    <property type="protein sequence ID" value="RHZ59131.1"/>
    <property type="molecule type" value="Genomic_DNA"/>
</dbReference>
<accession>A0A397H7R5</accession>
<name>A0A397H7R5_9GLOM</name>
<reference evidence="1 2" key="1">
    <citation type="submission" date="2018-08" db="EMBL/GenBank/DDBJ databases">
        <title>Genome and evolution of the arbuscular mycorrhizal fungus Diversispora epigaea (formerly Glomus versiforme) and its bacterial endosymbionts.</title>
        <authorList>
            <person name="Sun X."/>
            <person name="Fei Z."/>
            <person name="Harrison M."/>
        </authorList>
    </citation>
    <scope>NUCLEOTIDE SEQUENCE [LARGE SCALE GENOMIC DNA]</scope>
    <source>
        <strain evidence="1 2">IT104</strain>
    </source>
</reference>